<keyword evidence="1" id="KW-0472">Membrane</keyword>
<keyword evidence="1" id="KW-0812">Transmembrane</keyword>
<name>S8FF57_FOMSC</name>
<dbReference type="Proteomes" id="UP000015241">
    <property type="component" value="Unassembled WGS sequence"/>
</dbReference>
<protein>
    <submittedName>
        <fullName evidence="2">Uncharacterized protein</fullName>
    </submittedName>
</protein>
<keyword evidence="1" id="KW-1133">Transmembrane helix</keyword>
<feature type="transmembrane region" description="Helical" evidence="1">
    <location>
        <begin position="26"/>
        <end position="43"/>
    </location>
</feature>
<dbReference type="EMBL" id="KE504180">
    <property type="protein sequence ID" value="EPS97039.1"/>
    <property type="molecule type" value="Genomic_DNA"/>
</dbReference>
<organism evidence="2 3">
    <name type="scientific">Fomitopsis schrenkii</name>
    <name type="common">Brown rot fungus</name>
    <dbReference type="NCBI Taxonomy" id="2126942"/>
    <lineage>
        <taxon>Eukaryota</taxon>
        <taxon>Fungi</taxon>
        <taxon>Dikarya</taxon>
        <taxon>Basidiomycota</taxon>
        <taxon>Agaricomycotina</taxon>
        <taxon>Agaricomycetes</taxon>
        <taxon>Polyporales</taxon>
        <taxon>Fomitopsis</taxon>
    </lineage>
</organism>
<feature type="non-terminal residue" evidence="2">
    <location>
        <position position="1"/>
    </location>
</feature>
<evidence type="ECO:0000313" key="3">
    <source>
        <dbReference type="Proteomes" id="UP000015241"/>
    </source>
</evidence>
<dbReference type="InParanoid" id="S8FF57"/>
<accession>S8FF57</accession>
<reference evidence="2 3" key="1">
    <citation type="journal article" date="2012" name="Science">
        <title>The Paleozoic origin of enzymatic lignin decomposition reconstructed from 31 fungal genomes.</title>
        <authorList>
            <person name="Floudas D."/>
            <person name="Binder M."/>
            <person name="Riley R."/>
            <person name="Barry K."/>
            <person name="Blanchette R.A."/>
            <person name="Henrissat B."/>
            <person name="Martinez A.T."/>
            <person name="Otillar R."/>
            <person name="Spatafora J.W."/>
            <person name="Yadav J.S."/>
            <person name="Aerts A."/>
            <person name="Benoit I."/>
            <person name="Boyd A."/>
            <person name="Carlson A."/>
            <person name="Copeland A."/>
            <person name="Coutinho P.M."/>
            <person name="de Vries R.P."/>
            <person name="Ferreira P."/>
            <person name="Findley K."/>
            <person name="Foster B."/>
            <person name="Gaskell J."/>
            <person name="Glotzer D."/>
            <person name="Gorecki P."/>
            <person name="Heitman J."/>
            <person name="Hesse C."/>
            <person name="Hori C."/>
            <person name="Igarashi K."/>
            <person name="Jurgens J.A."/>
            <person name="Kallen N."/>
            <person name="Kersten P."/>
            <person name="Kohler A."/>
            <person name="Kuees U."/>
            <person name="Kumar T.K.A."/>
            <person name="Kuo A."/>
            <person name="LaButti K."/>
            <person name="Larrondo L.F."/>
            <person name="Lindquist E."/>
            <person name="Ling A."/>
            <person name="Lombard V."/>
            <person name="Lucas S."/>
            <person name="Lundell T."/>
            <person name="Martin R."/>
            <person name="McLaughlin D.J."/>
            <person name="Morgenstern I."/>
            <person name="Morin E."/>
            <person name="Murat C."/>
            <person name="Nagy L.G."/>
            <person name="Nolan M."/>
            <person name="Ohm R.A."/>
            <person name="Patyshakuliyeva A."/>
            <person name="Rokas A."/>
            <person name="Ruiz-Duenas F.J."/>
            <person name="Sabat G."/>
            <person name="Salamov A."/>
            <person name="Samejima M."/>
            <person name="Schmutz J."/>
            <person name="Slot J.C."/>
            <person name="St John F."/>
            <person name="Stenlid J."/>
            <person name="Sun H."/>
            <person name="Sun S."/>
            <person name="Syed K."/>
            <person name="Tsang A."/>
            <person name="Wiebenga A."/>
            <person name="Young D."/>
            <person name="Pisabarro A."/>
            <person name="Eastwood D.C."/>
            <person name="Martin F."/>
            <person name="Cullen D."/>
            <person name="Grigoriev I.V."/>
            <person name="Hibbett D.S."/>
        </authorList>
    </citation>
    <scope>NUCLEOTIDE SEQUENCE</scope>
    <source>
        <strain evidence="3">FP-58527</strain>
    </source>
</reference>
<dbReference type="AlphaFoldDB" id="S8FF57"/>
<dbReference type="HOGENOM" id="CLU_053360_3_2_1"/>
<feature type="transmembrane region" description="Helical" evidence="1">
    <location>
        <begin position="79"/>
        <end position="97"/>
    </location>
</feature>
<evidence type="ECO:0000313" key="2">
    <source>
        <dbReference type="EMBL" id="EPS97039.1"/>
    </source>
</evidence>
<evidence type="ECO:0000256" key="1">
    <source>
        <dbReference type="SAM" id="Phobius"/>
    </source>
</evidence>
<keyword evidence="3" id="KW-1185">Reference proteome</keyword>
<gene>
    <name evidence="2" type="ORF">FOMPIDRAFT_1129236</name>
</gene>
<sequence>ALYVCDRCFTIDQEVRYIWQFRRSSVSALYMTLQASTIVYFLLNVVQELMTLPCDRVLTKCELVITSLRVYAVSGGGRTVSIVVFGLSLVIVANDIVRRMLSHSPNDELMELGLNSSKLRQQLPLQYRHLSVAQSGPPSRQATKTIADTIVVIITWCKTYNIVQRAREANIPASFAEILLRDGQHLVIFPMTPHPDPS</sequence>
<proteinExistence type="predicted"/>